<gene>
    <name evidence="6" type="ORF">E2986_12718</name>
</gene>
<protein>
    <recommendedName>
        <fullName evidence="4">Large ribosomal subunit protein bL34m</fullName>
    </recommendedName>
    <alternativeName>
        <fullName evidence="5">39S ribosomal protein L34, mitochondrial</fullName>
    </alternativeName>
</protein>
<dbReference type="FunFam" id="1.10.287.3980:FF:000001">
    <property type="entry name" value="Mitochondrial ribosomal protein L34"/>
    <property type="match status" value="1"/>
</dbReference>
<dbReference type="Gene3D" id="1.10.287.3980">
    <property type="match status" value="1"/>
</dbReference>
<proteinExistence type="inferred from homology"/>
<dbReference type="AlphaFoldDB" id="A0A833RBN6"/>
<sequence>MSHILGIKPLNLTALSHTTLSIHNKARYFPVHIEHFRTGLASLNPITNLWNLTLSRSIIRYHFPHPNERRRIKRFGWKTRMSTLGGRKILMRRILKGKYVLSH</sequence>
<dbReference type="Pfam" id="PF00468">
    <property type="entry name" value="Ribosomal_L34"/>
    <property type="match status" value="1"/>
</dbReference>
<name>A0A833RBN6_9HYME</name>
<dbReference type="GO" id="GO:0006412">
    <property type="term" value="P:translation"/>
    <property type="evidence" value="ECO:0007669"/>
    <property type="project" value="InterPro"/>
</dbReference>
<comment type="similarity">
    <text evidence="1">Belongs to the bacterial ribosomal protein bL34 family.</text>
</comment>
<dbReference type="PANTHER" id="PTHR14503">
    <property type="entry name" value="MITOCHONDRIAL RIBOSOMAL PROTEIN 34 FAMILY MEMBER"/>
    <property type="match status" value="1"/>
</dbReference>
<keyword evidence="2" id="KW-0689">Ribosomal protein</keyword>
<accession>A0A833RBN6</accession>
<evidence type="ECO:0000313" key="7">
    <source>
        <dbReference type="Proteomes" id="UP000655588"/>
    </source>
</evidence>
<evidence type="ECO:0000256" key="4">
    <source>
        <dbReference type="ARBA" id="ARBA00035274"/>
    </source>
</evidence>
<keyword evidence="7" id="KW-1185">Reference proteome</keyword>
<evidence type="ECO:0000256" key="5">
    <source>
        <dbReference type="ARBA" id="ARBA00035434"/>
    </source>
</evidence>
<dbReference type="GO" id="GO:0003735">
    <property type="term" value="F:structural constituent of ribosome"/>
    <property type="evidence" value="ECO:0007669"/>
    <property type="project" value="InterPro"/>
</dbReference>
<evidence type="ECO:0000256" key="3">
    <source>
        <dbReference type="ARBA" id="ARBA00023274"/>
    </source>
</evidence>
<dbReference type="PANTHER" id="PTHR14503:SF4">
    <property type="entry name" value="LARGE RIBOSOMAL SUBUNIT PROTEIN BL34M"/>
    <property type="match status" value="1"/>
</dbReference>
<comment type="caution">
    <text evidence="6">The sequence shown here is derived from an EMBL/GenBank/DDBJ whole genome shotgun (WGS) entry which is preliminary data.</text>
</comment>
<reference evidence="6" key="1">
    <citation type="submission" date="2019-11" db="EMBL/GenBank/DDBJ databases">
        <title>The nuclear and mitochondrial genomes of Frieseomelitta varia - a highly eusocial stingless bee (Meliponini) with a permanently sterile worker caste.</title>
        <authorList>
            <person name="Freitas F.C.P."/>
            <person name="Lourenco A.P."/>
            <person name="Nunes F.M.F."/>
            <person name="Paschoal A.R."/>
            <person name="Abreu F.C.P."/>
            <person name="Barbin F.O."/>
            <person name="Bataglia L."/>
            <person name="Cardoso-Junior C.A.M."/>
            <person name="Cervoni M.S."/>
            <person name="Silva S.R."/>
            <person name="Dalarmi F."/>
            <person name="Del Lama M.A."/>
            <person name="Depintor T.S."/>
            <person name="Ferreira K.M."/>
            <person name="Goria P.S."/>
            <person name="Jaskot M.C."/>
            <person name="Lago D.C."/>
            <person name="Luna-Lucena D."/>
            <person name="Moda L.M."/>
            <person name="Nascimento L."/>
            <person name="Pedrino M."/>
            <person name="Rabico F.O."/>
            <person name="Sanches F.C."/>
            <person name="Santos D.E."/>
            <person name="Santos C.G."/>
            <person name="Vieira J."/>
            <person name="Lopes T.F."/>
            <person name="Barchuk A.R."/>
            <person name="Hartfelder K."/>
            <person name="Simoes Z.L.P."/>
            <person name="Bitondi M.M.G."/>
            <person name="Pinheiro D.G."/>
        </authorList>
    </citation>
    <scope>NUCLEOTIDE SEQUENCE</scope>
    <source>
        <strain evidence="6">USP_RPSP 00005682</strain>
        <tissue evidence="6">Whole individual</tissue>
    </source>
</reference>
<evidence type="ECO:0000256" key="2">
    <source>
        <dbReference type="ARBA" id="ARBA00022980"/>
    </source>
</evidence>
<dbReference type="GO" id="GO:0005762">
    <property type="term" value="C:mitochondrial large ribosomal subunit"/>
    <property type="evidence" value="ECO:0007669"/>
    <property type="project" value="TreeGrafter"/>
</dbReference>
<evidence type="ECO:0000313" key="6">
    <source>
        <dbReference type="EMBL" id="KAF3420174.1"/>
    </source>
</evidence>
<evidence type="ECO:0000256" key="1">
    <source>
        <dbReference type="ARBA" id="ARBA00010111"/>
    </source>
</evidence>
<dbReference type="EMBL" id="WNWW01000985">
    <property type="protein sequence ID" value="KAF3420174.1"/>
    <property type="molecule type" value="Genomic_DNA"/>
</dbReference>
<organism evidence="6 7">
    <name type="scientific">Frieseomelitta varia</name>
    <dbReference type="NCBI Taxonomy" id="561572"/>
    <lineage>
        <taxon>Eukaryota</taxon>
        <taxon>Metazoa</taxon>
        <taxon>Ecdysozoa</taxon>
        <taxon>Arthropoda</taxon>
        <taxon>Hexapoda</taxon>
        <taxon>Insecta</taxon>
        <taxon>Pterygota</taxon>
        <taxon>Neoptera</taxon>
        <taxon>Endopterygota</taxon>
        <taxon>Hymenoptera</taxon>
        <taxon>Apocrita</taxon>
        <taxon>Aculeata</taxon>
        <taxon>Apoidea</taxon>
        <taxon>Anthophila</taxon>
        <taxon>Apidae</taxon>
        <taxon>Frieseomelitta</taxon>
    </lineage>
</organism>
<keyword evidence="3" id="KW-0687">Ribonucleoprotein</keyword>
<dbReference type="InterPro" id="IPR000271">
    <property type="entry name" value="Ribosomal_bL34"/>
</dbReference>
<dbReference type="Proteomes" id="UP000655588">
    <property type="component" value="Unassembled WGS sequence"/>
</dbReference>